<accession>A0A4R6WKA7</accession>
<reference evidence="2 3" key="1">
    <citation type="submission" date="2019-03" db="EMBL/GenBank/DDBJ databases">
        <title>Genomic Encyclopedia of Archaeal and Bacterial Type Strains, Phase II (KMG-II): from individual species to whole genera.</title>
        <authorList>
            <person name="Goeker M."/>
        </authorList>
    </citation>
    <scope>NUCLEOTIDE SEQUENCE [LARGE SCALE GENOMIC DNA]</scope>
    <source>
        <strain evidence="2 3">DSM 28353</strain>
    </source>
</reference>
<sequence>MSIDELKEALLNRTYPERVQISVDQLVIDVPKFLEIQFLECELWKKKDITKCPGHLRLIKFYEATKVEDTSATQN</sequence>
<proteinExistence type="predicted"/>
<comment type="caution">
    <text evidence="2">The sequence shown here is derived from an EMBL/GenBank/DDBJ whole genome shotgun (WGS) entry which is preliminary data.</text>
</comment>
<evidence type="ECO:0000313" key="3">
    <source>
        <dbReference type="Proteomes" id="UP000295292"/>
    </source>
</evidence>
<protein>
    <recommendedName>
        <fullName evidence="1">DUF6965 domain-containing protein</fullName>
    </recommendedName>
</protein>
<gene>
    <name evidence="2" type="ORF">CLV99_0574</name>
</gene>
<dbReference type="Pfam" id="PF22292">
    <property type="entry name" value="DUF6965"/>
    <property type="match status" value="1"/>
</dbReference>
<dbReference type="OrthoDB" id="770452at2"/>
<dbReference type="InterPro" id="IPR054238">
    <property type="entry name" value="DUF6965"/>
</dbReference>
<dbReference type="RefSeq" id="WP_133582955.1">
    <property type="nucleotide sequence ID" value="NZ_SNYV01000011.1"/>
</dbReference>
<organism evidence="2 3">
    <name type="scientific">Sphingobacterium yanglingense</name>
    <dbReference type="NCBI Taxonomy" id="1437280"/>
    <lineage>
        <taxon>Bacteria</taxon>
        <taxon>Pseudomonadati</taxon>
        <taxon>Bacteroidota</taxon>
        <taxon>Sphingobacteriia</taxon>
        <taxon>Sphingobacteriales</taxon>
        <taxon>Sphingobacteriaceae</taxon>
        <taxon>Sphingobacterium</taxon>
    </lineage>
</organism>
<keyword evidence="3" id="KW-1185">Reference proteome</keyword>
<name>A0A4R6WKA7_9SPHI</name>
<feature type="domain" description="DUF6965" evidence="1">
    <location>
        <begin position="1"/>
        <end position="65"/>
    </location>
</feature>
<dbReference type="AlphaFoldDB" id="A0A4R6WKA7"/>
<dbReference type="Proteomes" id="UP000295292">
    <property type="component" value="Unassembled WGS sequence"/>
</dbReference>
<evidence type="ECO:0000259" key="1">
    <source>
        <dbReference type="Pfam" id="PF22292"/>
    </source>
</evidence>
<evidence type="ECO:0000313" key="2">
    <source>
        <dbReference type="EMBL" id="TDQ79142.1"/>
    </source>
</evidence>
<dbReference type="EMBL" id="SNYV01000011">
    <property type="protein sequence ID" value="TDQ79142.1"/>
    <property type="molecule type" value="Genomic_DNA"/>
</dbReference>